<dbReference type="STRING" id="797209.GCA_000376445_03434"/>
<dbReference type="EMBL" id="AEMG01000015">
    <property type="protein sequence ID" value="EFW91346.1"/>
    <property type="molecule type" value="Genomic_DNA"/>
</dbReference>
<organism evidence="3 4">
    <name type="scientific">Haladaptatus paucihalophilus DX253</name>
    <dbReference type="NCBI Taxonomy" id="797209"/>
    <lineage>
        <taxon>Archaea</taxon>
        <taxon>Methanobacteriati</taxon>
        <taxon>Methanobacteriota</taxon>
        <taxon>Stenosarchaea group</taxon>
        <taxon>Halobacteria</taxon>
        <taxon>Halobacteriales</taxon>
        <taxon>Haladaptataceae</taxon>
        <taxon>Haladaptatus</taxon>
    </lineage>
</organism>
<feature type="compositionally biased region" description="Basic and acidic residues" evidence="1">
    <location>
        <begin position="7"/>
        <end position="22"/>
    </location>
</feature>
<dbReference type="AlphaFoldDB" id="E7QVT3"/>
<evidence type="ECO:0000313" key="4">
    <source>
        <dbReference type="Proteomes" id="UP000003751"/>
    </source>
</evidence>
<comment type="caution">
    <text evidence="3">The sequence shown here is derived from an EMBL/GenBank/DDBJ whole genome shotgun (WGS) entry which is preliminary data.</text>
</comment>
<feature type="domain" description="DUF7835" evidence="2">
    <location>
        <begin position="2"/>
        <end position="47"/>
    </location>
</feature>
<dbReference type="eggNOG" id="arCOG06371">
    <property type="taxonomic scope" value="Archaea"/>
</dbReference>
<feature type="region of interest" description="Disordered" evidence="1">
    <location>
        <begin position="1"/>
        <end position="22"/>
    </location>
</feature>
<dbReference type="PATRIC" id="fig|797209.4.peg.2881"/>
<protein>
    <recommendedName>
        <fullName evidence="2">DUF7835 domain-containing protein</fullName>
    </recommendedName>
</protein>
<dbReference type="InterPro" id="IPR057157">
    <property type="entry name" value="DUF7835"/>
</dbReference>
<evidence type="ECO:0000313" key="3">
    <source>
        <dbReference type="EMBL" id="EFW91346.1"/>
    </source>
</evidence>
<gene>
    <name evidence="3" type="ORF">ZOD2009_14596</name>
</gene>
<evidence type="ECO:0000256" key="1">
    <source>
        <dbReference type="SAM" id="MobiDB-lite"/>
    </source>
</evidence>
<accession>E7QVT3</accession>
<dbReference type="Pfam" id="PF25205">
    <property type="entry name" value="DUF7835"/>
    <property type="match status" value="1"/>
</dbReference>
<name>E7QVT3_HALPU</name>
<sequence>MQTPHEVSIEIRTESDKPNNAKFSREPYRVIRCLMCGTTTTARMNNA</sequence>
<reference evidence="3 4" key="1">
    <citation type="journal article" date="2014" name="ISME J.">
        <title>Trehalose/2-sulfotrehalose biosynthesis and glycine-betaine uptake are widely spread mechanisms for osmoadaptation in the Halobacteriales.</title>
        <authorList>
            <person name="Youssef N.H."/>
            <person name="Savage-Ashlock K.N."/>
            <person name="McCully A.L."/>
            <person name="Luedtke B."/>
            <person name="Shaw E.I."/>
            <person name="Hoff W.D."/>
            <person name="Elshahed M.S."/>
        </authorList>
    </citation>
    <scope>NUCLEOTIDE SEQUENCE [LARGE SCALE GENOMIC DNA]</scope>
    <source>
        <strain evidence="3 4">DX253</strain>
    </source>
</reference>
<dbReference type="Proteomes" id="UP000003751">
    <property type="component" value="Unassembled WGS sequence"/>
</dbReference>
<proteinExistence type="predicted"/>
<evidence type="ECO:0000259" key="2">
    <source>
        <dbReference type="Pfam" id="PF25205"/>
    </source>
</evidence>